<feature type="signal peptide" evidence="1">
    <location>
        <begin position="1"/>
        <end position="23"/>
    </location>
</feature>
<evidence type="ECO:0000256" key="1">
    <source>
        <dbReference type="SAM" id="SignalP"/>
    </source>
</evidence>
<sequence length="185" mass="20773">MKKLFKITIKLMLSMALSPFLFAFVSTGYSSPVNAASDAECGIWMCLPTGFGDGCSDSKRAFKRRIRHFKPALPRFESCLSKMGGSNSANANSNADKFESKSGYGAQIGVYKECVKTREIGGNSNHPRTSCVQWKTHPETIIKDTTCRISNRDGKRSRTPKHCTKTLRYTEVYRNGQRFGNTHYY</sequence>
<dbReference type="EMBL" id="KP795704">
    <property type="protein sequence ID" value="AKN40730.1"/>
    <property type="molecule type" value="Genomic_DNA"/>
</dbReference>
<dbReference type="AlphaFoldDB" id="A0A0H4A3D2"/>
<evidence type="ECO:0000313" key="2">
    <source>
        <dbReference type="EMBL" id="AKN40336.1"/>
    </source>
</evidence>
<feature type="chain" id="PRO_5007408474" evidence="1">
    <location>
        <begin position="24"/>
        <end position="185"/>
    </location>
</feature>
<proteinExistence type="predicted"/>
<organism evidence="2">
    <name type="scientific">Vibrio tasmaniensis</name>
    <dbReference type="NCBI Taxonomy" id="212663"/>
    <lineage>
        <taxon>Bacteria</taxon>
        <taxon>Pseudomonadati</taxon>
        <taxon>Pseudomonadota</taxon>
        <taxon>Gammaproteobacteria</taxon>
        <taxon>Vibrionales</taxon>
        <taxon>Vibrionaceae</taxon>
        <taxon>Vibrio</taxon>
    </lineage>
</organism>
<protein>
    <submittedName>
        <fullName evidence="2">TraL</fullName>
    </submittedName>
</protein>
<accession>A0A0H4A3D2</accession>
<keyword evidence="1" id="KW-0732">Signal</keyword>
<name>A0A0H4A3D2_9VIBR</name>
<reference evidence="2" key="1">
    <citation type="journal article" date="2015" name="MBio">
        <title>Eco-Evolutionary Dynamics of Episomes among Ecologically Cohesive Bacterial Populations.</title>
        <authorList>
            <person name="Xue H."/>
            <person name="Cordero O.X."/>
            <person name="Camas F.M."/>
            <person name="Trimble W."/>
            <person name="Meyer F."/>
            <person name="Guglielmini J."/>
            <person name="Rocha E.P."/>
            <person name="Polz M.F."/>
        </authorList>
    </citation>
    <scope>NUCLEOTIDE SEQUENCE</scope>
    <source>
        <strain evidence="2">FF_112</strain>
    </source>
</reference>
<dbReference type="EMBL" id="KP795691">
    <property type="protein sequence ID" value="AKN40336.1"/>
    <property type="molecule type" value="Genomic_DNA"/>
</dbReference>